<dbReference type="SUPFAM" id="SSF51658">
    <property type="entry name" value="Xylose isomerase-like"/>
    <property type="match status" value="1"/>
</dbReference>
<dbReference type="InterPro" id="IPR036237">
    <property type="entry name" value="Xyl_isomerase-like_sf"/>
</dbReference>
<evidence type="ECO:0000259" key="1">
    <source>
        <dbReference type="Pfam" id="PF01261"/>
    </source>
</evidence>
<evidence type="ECO:0000313" key="2">
    <source>
        <dbReference type="EMBL" id="KPV49199.1"/>
    </source>
</evidence>
<gene>
    <name evidence="2" type="ORF">SE17_33975</name>
</gene>
<dbReference type="Gene3D" id="3.20.20.150">
    <property type="entry name" value="Divalent-metal-dependent TIM barrel enzymes"/>
    <property type="match status" value="1"/>
</dbReference>
<keyword evidence="2" id="KW-0413">Isomerase</keyword>
<keyword evidence="3" id="KW-1185">Reference proteome</keyword>
<dbReference type="Pfam" id="PF01261">
    <property type="entry name" value="AP_endonuc_2"/>
    <property type="match status" value="1"/>
</dbReference>
<reference evidence="2 3" key="1">
    <citation type="submission" date="2015-09" db="EMBL/GenBank/DDBJ databases">
        <title>Draft genome sequence of Kouleothrix aurantiaca JCM 19913.</title>
        <authorList>
            <person name="Hemp J."/>
        </authorList>
    </citation>
    <scope>NUCLEOTIDE SEQUENCE [LARGE SCALE GENOMIC DNA]</scope>
    <source>
        <strain evidence="2 3">COM-B</strain>
    </source>
</reference>
<protein>
    <submittedName>
        <fullName evidence="2">Sugar phosphate isomerase</fullName>
    </submittedName>
</protein>
<feature type="non-terminal residue" evidence="2">
    <location>
        <position position="1"/>
    </location>
</feature>
<dbReference type="AlphaFoldDB" id="A0A0P9CT36"/>
<sequence>VGRVWQSTPAERGRDIELLVRQLRGLAEYAAAHDVVLCVEPLNRFETSLINLAAQGAELIDRVDHPHCRLMLDTFHMNIEERSLGDAIRLLGRERLRHVHACENDRGAPGSGHVPWNDVAAALHDIGYDGPVVIESFTSEVKSIARAAAVWRPFASSQDALASDGLAFLRGLLAG</sequence>
<dbReference type="PATRIC" id="fig|186479.3.peg.4039"/>
<dbReference type="Proteomes" id="UP000050509">
    <property type="component" value="Unassembled WGS sequence"/>
</dbReference>
<dbReference type="PANTHER" id="PTHR12110:SF41">
    <property type="entry name" value="INOSOSE DEHYDRATASE"/>
    <property type="match status" value="1"/>
</dbReference>
<evidence type="ECO:0000313" key="3">
    <source>
        <dbReference type="Proteomes" id="UP000050509"/>
    </source>
</evidence>
<organism evidence="2 3">
    <name type="scientific">Kouleothrix aurantiaca</name>
    <dbReference type="NCBI Taxonomy" id="186479"/>
    <lineage>
        <taxon>Bacteria</taxon>
        <taxon>Bacillati</taxon>
        <taxon>Chloroflexota</taxon>
        <taxon>Chloroflexia</taxon>
        <taxon>Chloroflexales</taxon>
        <taxon>Roseiflexineae</taxon>
        <taxon>Roseiflexaceae</taxon>
        <taxon>Kouleothrix</taxon>
    </lineage>
</organism>
<dbReference type="PANTHER" id="PTHR12110">
    <property type="entry name" value="HYDROXYPYRUVATE ISOMERASE"/>
    <property type="match status" value="1"/>
</dbReference>
<dbReference type="GO" id="GO:0016853">
    <property type="term" value="F:isomerase activity"/>
    <property type="evidence" value="ECO:0007669"/>
    <property type="project" value="UniProtKB-KW"/>
</dbReference>
<feature type="domain" description="Xylose isomerase-like TIM barrel" evidence="1">
    <location>
        <begin position="4"/>
        <end position="168"/>
    </location>
</feature>
<comment type="caution">
    <text evidence="2">The sequence shown here is derived from an EMBL/GenBank/DDBJ whole genome shotgun (WGS) entry which is preliminary data.</text>
</comment>
<dbReference type="EMBL" id="LJCR01002127">
    <property type="protein sequence ID" value="KPV49199.1"/>
    <property type="molecule type" value="Genomic_DNA"/>
</dbReference>
<name>A0A0P9CT36_9CHLR</name>
<dbReference type="InterPro" id="IPR013022">
    <property type="entry name" value="Xyl_isomerase-like_TIM-brl"/>
</dbReference>
<accession>A0A0P9CT36</accession>
<proteinExistence type="predicted"/>
<dbReference type="InterPro" id="IPR050312">
    <property type="entry name" value="IolE/XylAMocC-like"/>
</dbReference>